<dbReference type="Proteomes" id="UP000053424">
    <property type="component" value="Unassembled WGS sequence"/>
</dbReference>
<feature type="region of interest" description="Disordered" evidence="1">
    <location>
        <begin position="408"/>
        <end position="469"/>
    </location>
</feature>
<keyword evidence="3" id="KW-1185">Reference proteome</keyword>
<feature type="compositionally biased region" description="Basic residues" evidence="1">
    <location>
        <begin position="168"/>
        <end position="179"/>
    </location>
</feature>
<feature type="region of interest" description="Disordered" evidence="1">
    <location>
        <begin position="63"/>
        <end position="333"/>
    </location>
</feature>
<dbReference type="AlphaFoldDB" id="A0A0C3C684"/>
<feature type="compositionally biased region" description="Basic and acidic residues" evidence="1">
    <location>
        <begin position="310"/>
        <end position="319"/>
    </location>
</feature>
<dbReference type="EMBL" id="KN831773">
    <property type="protein sequence ID" value="KIM44400.1"/>
    <property type="molecule type" value="Genomic_DNA"/>
</dbReference>
<evidence type="ECO:0000313" key="2">
    <source>
        <dbReference type="EMBL" id="KIM44400.1"/>
    </source>
</evidence>
<dbReference type="InterPro" id="IPR037647">
    <property type="entry name" value="HIRIP3"/>
</dbReference>
<reference evidence="3" key="2">
    <citation type="submission" date="2015-01" db="EMBL/GenBank/DDBJ databases">
        <title>Evolutionary Origins and Diversification of the Mycorrhizal Mutualists.</title>
        <authorList>
            <consortium name="DOE Joint Genome Institute"/>
            <consortium name="Mycorrhizal Genomics Consortium"/>
            <person name="Kohler A."/>
            <person name="Kuo A."/>
            <person name="Nagy L.G."/>
            <person name="Floudas D."/>
            <person name="Copeland A."/>
            <person name="Barry K.W."/>
            <person name="Cichocki N."/>
            <person name="Veneault-Fourrey C."/>
            <person name="LaButti K."/>
            <person name="Lindquist E.A."/>
            <person name="Lipzen A."/>
            <person name="Lundell T."/>
            <person name="Morin E."/>
            <person name="Murat C."/>
            <person name="Riley R."/>
            <person name="Ohm R."/>
            <person name="Sun H."/>
            <person name="Tunlid A."/>
            <person name="Henrissat B."/>
            <person name="Grigoriev I.V."/>
            <person name="Hibbett D.S."/>
            <person name="Martin F."/>
        </authorList>
    </citation>
    <scope>NUCLEOTIDE SEQUENCE [LARGE SCALE GENOMIC DNA]</scope>
    <source>
        <strain evidence="3">h7</strain>
    </source>
</reference>
<accession>A0A0C3C684</accession>
<feature type="compositionally biased region" description="Basic and acidic residues" evidence="1">
    <location>
        <begin position="200"/>
        <end position="210"/>
    </location>
</feature>
<feature type="compositionally biased region" description="Basic and acidic residues" evidence="1">
    <location>
        <begin position="277"/>
        <end position="293"/>
    </location>
</feature>
<dbReference type="GO" id="GO:0005634">
    <property type="term" value="C:nucleus"/>
    <property type="evidence" value="ECO:0007669"/>
    <property type="project" value="TreeGrafter"/>
</dbReference>
<dbReference type="OrthoDB" id="552755at2759"/>
<evidence type="ECO:0000256" key="1">
    <source>
        <dbReference type="SAM" id="MobiDB-lite"/>
    </source>
</evidence>
<feature type="compositionally biased region" description="Basic and acidic residues" evidence="1">
    <location>
        <begin position="419"/>
        <end position="436"/>
    </location>
</feature>
<feature type="compositionally biased region" description="Acidic residues" evidence="1">
    <location>
        <begin position="99"/>
        <end position="109"/>
    </location>
</feature>
<dbReference type="HOGENOM" id="CLU_050251_0_0_1"/>
<feature type="compositionally biased region" description="Polar residues" evidence="1">
    <location>
        <begin position="231"/>
        <end position="252"/>
    </location>
</feature>
<name>A0A0C3C684_HEBCY</name>
<feature type="compositionally biased region" description="Basic and acidic residues" evidence="1">
    <location>
        <begin position="65"/>
        <end position="82"/>
    </location>
</feature>
<organism evidence="2 3">
    <name type="scientific">Hebeloma cylindrosporum</name>
    <dbReference type="NCBI Taxonomy" id="76867"/>
    <lineage>
        <taxon>Eukaryota</taxon>
        <taxon>Fungi</taxon>
        <taxon>Dikarya</taxon>
        <taxon>Basidiomycota</taxon>
        <taxon>Agaricomycotina</taxon>
        <taxon>Agaricomycetes</taxon>
        <taxon>Agaricomycetidae</taxon>
        <taxon>Agaricales</taxon>
        <taxon>Agaricineae</taxon>
        <taxon>Hymenogastraceae</taxon>
        <taxon>Hebeloma</taxon>
    </lineage>
</organism>
<proteinExistence type="predicted"/>
<dbReference type="PANTHER" id="PTHR15410:SF2">
    <property type="entry name" value="HIRA-INTERACTING PROTEIN 3"/>
    <property type="match status" value="1"/>
</dbReference>
<dbReference type="PANTHER" id="PTHR15410">
    <property type="entry name" value="HIRA-INTERACTING PROTEIN 3"/>
    <property type="match status" value="1"/>
</dbReference>
<evidence type="ECO:0008006" key="4">
    <source>
        <dbReference type="Google" id="ProtNLM"/>
    </source>
</evidence>
<reference evidence="2 3" key="1">
    <citation type="submission" date="2014-04" db="EMBL/GenBank/DDBJ databases">
        <authorList>
            <consortium name="DOE Joint Genome Institute"/>
            <person name="Kuo A."/>
            <person name="Gay G."/>
            <person name="Dore J."/>
            <person name="Kohler A."/>
            <person name="Nagy L.G."/>
            <person name="Floudas D."/>
            <person name="Copeland A."/>
            <person name="Barry K.W."/>
            <person name="Cichocki N."/>
            <person name="Veneault-Fourrey C."/>
            <person name="LaButti K."/>
            <person name="Lindquist E.A."/>
            <person name="Lipzen A."/>
            <person name="Lundell T."/>
            <person name="Morin E."/>
            <person name="Murat C."/>
            <person name="Sun H."/>
            <person name="Tunlid A."/>
            <person name="Henrissat B."/>
            <person name="Grigoriev I.V."/>
            <person name="Hibbett D.S."/>
            <person name="Martin F."/>
            <person name="Nordberg H.P."/>
            <person name="Cantor M.N."/>
            <person name="Hua S.X."/>
        </authorList>
    </citation>
    <scope>NUCLEOTIDE SEQUENCE [LARGE SCALE GENOMIC DNA]</scope>
    <source>
        <strain evidence="3">h7</strain>
    </source>
</reference>
<gene>
    <name evidence="2" type="ORF">M413DRAFT_442384</name>
</gene>
<sequence length="469" mass="51891">MSIPPIPKLEEAAKKIVWGAQKKGNLKDFTPRIIRQTVEKEFSLDDGTLDAPEYKRAIKAATKAALDEKHSAPDGDVEDSKTKPSPKRKRKSDGPIESEMVDDEIEQEEKESAPTPKAKGKAKAKKVVSDDEDEDEDGSAKKKRKTVSRKPKAKVLLDDENDEEENAKKKRKPAGRKPKKTEAEEEEEVVKPAAKRSRARKDSKEFKSLEHVPTSDMEQDEPAPICVAGPSSLQSSKPTESTGKQKLSSPARKSTPKNDTTPRKPVSAAKPKLKVVAKSEDVEMDDAAVKSESELSVLIDEPPKRKRKSNSGEKKPIKPKEKKGKATTTLSKDEETIKRLKSLVVACGTRKVWSKVFQDLDTPQQQIKKLKEILADLGMTGRMSMEQAKAIKEKRELAKELEDVVEFASKVTGGRASRSQKEPSEGDPSKESEKGQESGSEDEENAAPKRSTTARKSIMAFLEDQSDDE</sequence>
<feature type="compositionally biased region" description="Basic residues" evidence="1">
    <location>
        <begin position="141"/>
        <end position="153"/>
    </location>
</feature>
<protein>
    <recommendedName>
        <fullName evidence="4">DEK C-terminal domain-containing protein</fullName>
    </recommendedName>
</protein>
<evidence type="ECO:0000313" key="3">
    <source>
        <dbReference type="Proteomes" id="UP000053424"/>
    </source>
</evidence>
<dbReference type="STRING" id="686832.A0A0C3C684"/>